<dbReference type="Gene3D" id="1.10.287.950">
    <property type="entry name" value="Methyl-accepting chemotaxis protein"/>
    <property type="match status" value="1"/>
</dbReference>
<keyword evidence="3 5" id="KW-0807">Transducer</keyword>
<keyword evidence="6" id="KW-0812">Transmembrane</keyword>
<evidence type="ECO:0000259" key="7">
    <source>
        <dbReference type="PROSITE" id="PS50111"/>
    </source>
</evidence>
<evidence type="ECO:0000256" key="5">
    <source>
        <dbReference type="PROSITE-ProRule" id="PRU00284"/>
    </source>
</evidence>
<evidence type="ECO:0000313" key="10">
    <source>
        <dbReference type="EMBL" id="WXC76831.1"/>
    </source>
</evidence>
<feature type="domain" description="HAMP" evidence="9">
    <location>
        <begin position="344"/>
        <end position="397"/>
    </location>
</feature>
<dbReference type="Pfam" id="PF00015">
    <property type="entry name" value="MCPsignal"/>
    <property type="match status" value="1"/>
</dbReference>
<dbReference type="InterPro" id="IPR000727">
    <property type="entry name" value="T_SNARE_dom"/>
</dbReference>
<evidence type="ECO:0000256" key="6">
    <source>
        <dbReference type="SAM" id="Phobius"/>
    </source>
</evidence>
<feature type="transmembrane region" description="Helical" evidence="6">
    <location>
        <begin position="319"/>
        <end position="342"/>
    </location>
</feature>
<keyword evidence="2" id="KW-1003">Cell membrane</keyword>
<accession>A0ABZ2NPN6</accession>
<dbReference type="SUPFAM" id="SSF58104">
    <property type="entry name" value="Methyl-accepting chemotaxis protein (MCP) signaling domain"/>
    <property type="match status" value="1"/>
</dbReference>
<dbReference type="PANTHER" id="PTHR32089">
    <property type="entry name" value="METHYL-ACCEPTING CHEMOTAXIS PROTEIN MCPB"/>
    <property type="match status" value="1"/>
</dbReference>
<dbReference type="EMBL" id="CP147711">
    <property type="protein sequence ID" value="WXC76831.1"/>
    <property type="molecule type" value="Genomic_DNA"/>
</dbReference>
<gene>
    <name evidence="10" type="ORF">WDK88_25515</name>
</gene>
<comment type="subcellular location">
    <subcellularLocation>
        <location evidence="1">Cell inner membrane</location>
        <topology evidence="1">Multi-pass membrane protein</topology>
    </subcellularLocation>
</comment>
<evidence type="ECO:0000256" key="4">
    <source>
        <dbReference type="ARBA" id="ARBA00029447"/>
    </source>
</evidence>
<evidence type="ECO:0000256" key="3">
    <source>
        <dbReference type="ARBA" id="ARBA00023224"/>
    </source>
</evidence>
<dbReference type="RefSeq" id="WP_338824604.1">
    <property type="nucleotide sequence ID" value="NZ_CP147708.1"/>
</dbReference>
<reference evidence="10" key="2">
    <citation type="submission" date="2024-03" db="EMBL/GenBank/DDBJ databases">
        <authorList>
            <person name="Bromfield E.S.P."/>
            <person name="Cloutier S."/>
        </authorList>
    </citation>
    <scope>NUCLEOTIDE SEQUENCE</scope>
    <source>
        <strain evidence="10">5S5</strain>
    </source>
</reference>
<dbReference type="SMART" id="SM00283">
    <property type="entry name" value="MA"/>
    <property type="match status" value="1"/>
</dbReference>
<evidence type="ECO:0000259" key="8">
    <source>
        <dbReference type="PROSITE" id="PS50192"/>
    </source>
</evidence>
<dbReference type="SMART" id="SM00304">
    <property type="entry name" value="HAMP"/>
    <property type="match status" value="1"/>
</dbReference>
<evidence type="ECO:0000259" key="9">
    <source>
        <dbReference type="PROSITE" id="PS50885"/>
    </source>
</evidence>
<keyword evidence="6" id="KW-1133">Transmembrane helix</keyword>
<reference evidence="10" key="1">
    <citation type="journal article" date="2021" name="Int. J. Syst. Evol. Microbiol.">
        <title>Bradyrhizobium septentrionale sp. nov. (sv. septentrionale) and Bradyrhizobium quebecense sp. nov. (sv. septentrionale) associated with legumes native to Canada possess rearranged symbiosis genes and numerous insertion sequences.</title>
        <authorList>
            <person name="Bromfield E.S.P."/>
            <person name="Cloutier S."/>
        </authorList>
    </citation>
    <scope>NUCLEOTIDE SEQUENCE</scope>
    <source>
        <strain evidence="10">5S5</strain>
    </source>
</reference>
<evidence type="ECO:0000256" key="1">
    <source>
        <dbReference type="ARBA" id="ARBA00004429"/>
    </source>
</evidence>
<keyword evidence="11" id="KW-1185">Reference proteome</keyword>
<keyword evidence="2" id="KW-0997">Cell inner membrane</keyword>
<dbReference type="PROSITE" id="PS50192">
    <property type="entry name" value="T_SNARE"/>
    <property type="match status" value="1"/>
</dbReference>
<dbReference type="InterPro" id="IPR004089">
    <property type="entry name" value="MCPsignal_dom"/>
</dbReference>
<dbReference type="PANTHER" id="PTHR32089:SF112">
    <property type="entry name" value="LYSOZYME-LIKE PROTEIN-RELATED"/>
    <property type="match status" value="1"/>
</dbReference>
<evidence type="ECO:0000313" key="11">
    <source>
        <dbReference type="Proteomes" id="UP001432046"/>
    </source>
</evidence>
<dbReference type="PROSITE" id="PS50885">
    <property type="entry name" value="HAMP"/>
    <property type="match status" value="1"/>
</dbReference>
<protein>
    <submittedName>
        <fullName evidence="10">HAMP domain-containing methyl-accepting chemotaxis protein</fullName>
    </submittedName>
</protein>
<organism evidence="10 11">
    <name type="scientific">Bradyrhizobium septentrionale</name>
    <dbReference type="NCBI Taxonomy" id="1404411"/>
    <lineage>
        <taxon>Bacteria</taxon>
        <taxon>Pseudomonadati</taxon>
        <taxon>Pseudomonadota</taxon>
        <taxon>Alphaproteobacteria</taxon>
        <taxon>Hyphomicrobiales</taxon>
        <taxon>Nitrobacteraceae</taxon>
        <taxon>Bradyrhizobium</taxon>
    </lineage>
</organism>
<dbReference type="Gene3D" id="6.10.340.10">
    <property type="match status" value="1"/>
</dbReference>
<name>A0ABZ2NPN6_9BRAD</name>
<dbReference type="Pfam" id="PF00672">
    <property type="entry name" value="HAMP"/>
    <property type="match status" value="1"/>
</dbReference>
<dbReference type="InterPro" id="IPR003660">
    <property type="entry name" value="HAMP_dom"/>
</dbReference>
<dbReference type="Proteomes" id="UP001432046">
    <property type="component" value="Chromosome"/>
</dbReference>
<keyword evidence="6" id="KW-0472">Membrane</keyword>
<feature type="domain" description="T-SNARE coiled-coil homology" evidence="8">
    <location>
        <begin position="589"/>
        <end position="651"/>
    </location>
</feature>
<sequence>MKIGTLLTAAIVSLSAVGGGLAAYVAVTKYQTMDKISTAQGRLEIVRAVGDIPRYMNPERGYATNLLLGTATIDPKQIAELDRQRRLTDGALAKVNQVRAALPGSLDDGEAVASAIDALKLKFAGLRDASAAAIAGPADARRAAAGKIVADNSVFNAGVTTLLDEQVRRLAGLDGNAYRQASYANVAWTLRDIGGLNASLHKALVGAKRVATDQEKLELYRSTGRTEQILSTLQELRNNPATPANVMTALGKMQADYVERFGKALKFAKEGAVTGKYEQDLDTYYPESQIGLAAIITVREALYENAEQGLASAYSSARLSFVIALVGLLAVIAVSAGLIVMVGRRILNPIAALTGRMSRLAAGEVAEAIPGAARNDEIGAMAAAVQVFKDNKIEADRLAAEKEAENDVKMRRARVLDDLTHAFEAKVTELVGGLSAASSVMEDTAQSMSATAAATNRQAAVVAAASDQTSTNVQTVASATEELTSSISEIARQVATSTEIAARAVDHARRTGDTARSLADGAQKIGDVVTLIQSIAAQTNLLALNATIEAARAGEAGRGFAVVASEVKSLAGQTAKATTEIAEQITAIQTASDETVTAIRSVVDVITEIDQIGTAIAAAIEEQGSATQEISRSVQEAARGTQEVNSNISGVQRAADDTGAAATQVLGAAEQLSTQSKDLAGQVNRFLSDVRAA</sequence>
<comment type="similarity">
    <text evidence="4">Belongs to the methyl-accepting chemotaxis (MCP) protein family.</text>
</comment>
<feature type="domain" description="Methyl-accepting transducer" evidence="7">
    <location>
        <begin position="437"/>
        <end position="673"/>
    </location>
</feature>
<dbReference type="PROSITE" id="PS50111">
    <property type="entry name" value="CHEMOTAXIS_TRANSDUC_2"/>
    <property type="match status" value="1"/>
</dbReference>
<proteinExistence type="inferred from homology"/>
<evidence type="ECO:0000256" key="2">
    <source>
        <dbReference type="ARBA" id="ARBA00022519"/>
    </source>
</evidence>